<dbReference type="PANTHER" id="PTHR32308:SF0">
    <property type="entry name" value="HPCH_HPAI ALDOLASE_CITRATE LYASE DOMAIN-CONTAINING PROTEIN"/>
    <property type="match status" value="1"/>
</dbReference>
<dbReference type="EMBL" id="LOPW02000017">
    <property type="protein sequence ID" value="POG54876.1"/>
    <property type="molecule type" value="Genomic_DNA"/>
</dbReference>
<dbReference type="OrthoDB" id="9170at2157"/>
<evidence type="ECO:0000256" key="3">
    <source>
        <dbReference type="ARBA" id="ARBA00022842"/>
    </source>
</evidence>
<evidence type="ECO:0000256" key="1">
    <source>
        <dbReference type="ARBA" id="ARBA00001946"/>
    </source>
</evidence>
<name>A0A2P4NP29_9EURY</name>
<gene>
    <name evidence="5" type="ORF">AUR65_014240</name>
</gene>
<dbReference type="GO" id="GO:0016829">
    <property type="term" value="F:lyase activity"/>
    <property type="evidence" value="ECO:0007669"/>
    <property type="project" value="UniProtKB-KW"/>
</dbReference>
<feature type="domain" description="HpcH/HpaI aldolase/citrate lyase" evidence="4">
    <location>
        <begin position="4"/>
        <end position="215"/>
    </location>
</feature>
<dbReference type="Pfam" id="PF03328">
    <property type="entry name" value="HpcH_HpaI"/>
    <property type="match status" value="1"/>
</dbReference>
<dbReference type="GO" id="GO:0000287">
    <property type="term" value="F:magnesium ion binding"/>
    <property type="evidence" value="ECO:0007669"/>
    <property type="project" value="TreeGrafter"/>
</dbReference>
<keyword evidence="2" id="KW-0479">Metal-binding</keyword>
<accession>A0A2P4NP29</accession>
<dbReference type="InterPro" id="IPR011206">
    <property type="entry name" value="Citrate_lyase_beta/mcl1/mcl2"/>
</dbReference>
<protein>
    <submittedName>
        <fullName evidence="5">CoA ester lyase</fullName>
    </submittedName>
</protein>
<dbReference type="InterPro" id="IPR040442">
    <property type="entry name" value="Pyrv_kinase-like_dom_sf"/>
</dbReference>
<comment type="caution">
    <text evidence="5">The sequence shown here is derived from an EMBL/GenBank/DDBJ whole genome shotgun (WGS) entry which is preliminary data.</text>
</comment>
<keyword evidence="3" id="KW-0460">Magnesium</keyword>
<evidence type="ECO:0000259" key="4">
    <source>
        <dbReference type="Pfam" id="PF03328"/>
    </source>
</evidence>
<reference evidence="5" key="1">
    <citation type="submission" date="2017-08" db="EMBL/GenBank/DDBJ databases">
        <title>Haloferax marisrubri sp. nov., isolated from the Discovery deep brine-seawater interface in the Red Sea.</title>
        <authorList>
            <person name="Zhang G."/>
            <person name="Stingl U."/>
        </authorList>
    </citation>
    <scope>NUCLEOTIDE SEQUENCE [LARGE SCALE GENOMIC DNA]</scope>
    <source>
        <strain evidence="5">SB3</strain>
    </source>
</reference>
<dbReference type="RefSeq" id="WP_058567493.1">
    <property type="nucleotide sequence ID" value="NZ_LOPW02000017.1"/>
</dbReference>
<dbReference type="AlphaFoldDB" id="A0A2P4NP29"/>
<evidence type="ECO:0000256" key="2">
    <source>
        <dbReference type="ARBA" id="ARBA00022723"/>
    </source>
</evidence>
<dbReference type="InterPro" id="IPR005000">
    <property type="entry name" value="Aldolase/citrate-lyase_domain"/>
</dbReference>
<dbReference type="SUPFAM" id="SSF51621">
    <property type="entry name" value="Phosphoenolpyruvate/pyruvate domain"/>
    <property type="match status" value="1"/>
</dbReference>
<proteinExistence type="predicted"/>
<dbReference type="GO" id="GO:0006107">
    <property type="term" value="P:oxaloacetate metabolic process"/>
    <property type="evidence" value="ECO:0007669"/>
    <property type="project" value="TreeGrafter"/>
</dbReference>
<dbReference type="PANTHER" id="PTHR32308">
    <property type="entry name" value="LYASE BETA SUBUNIT, PUTATIVE (AFU_ORTHOLOGUE AFUA_4G13030)-RELATED"/>
    <property type="match status" value="1"/>
</dbReference>
<dbReference type="InterPro" id="IPR015813">
    <property type="entry name" value="Pyrv/PenolPyrv_kinase-like_dom"/>
</dbReference>
<sequence length="279" mass="28778">MPRRSVLFSPGDRPELLRKAPGAGADVLVFDLEDAVSPDRKAEARETVAAVLSAPDFDPDAEVAVRVNPGDAGRDDIAAVCAAHPPDALVVPKATSADDVTSVAGAAREVGADCPVIAIVESAAGVLAAPEVAAAPDTAAVVFGAEDFAADVGATRSDEGTEVLYARERVVVAAAAAGVDAIDTLHVDYQDEAGLREDAAFGRRLGYDGKLAIHPAQVPVINEAFSPDDEDVTWAKKVLNARDEAAGEGRGVFGVDGEMIDAPLVKQAENILDRAGESY</sequence>
<keyword evidence="6" id="KW-1185">Reference proteome</keyword>
<comment type="cofactor">
    <cofactor evidence="1">
        <name>Mg(2+)</name>
        <dbReference type="ChEBI" id="CHEBI:18420"/>
    </cofactor>
</comment>
<organism evidence="5 6">
    <name type="scientific">Haloferax marisrubri</name>
    <dbReference type="NCBI Taxonomy" id="1544719"/>
    <lineage>
        <taxon>Archaea</taxon>
        <taxon>Methanobacteriati</taxon>
        <taxon>Methanobacteriota</taxon>
        <taxon>Stenosarchaea group</taxon>
        <taxon>Halobacteria</taxon>
        <taxon>Halobacteriales</taxon>
        <taxon>Haloferacaceae</taxon>
        <taxon>Haloferax</taxon>
    </lineage>
</organism>
<keyword evidence="5" id="KW-0456">Lyase</keyword>
<evidence type="ECO:0000313" key="6">
    <source>
        <dbReference type="Proteomes" id="UP000053621"/>
    </source>
</evidence>
<dbReference type="PIRSF" id="PIRSF015582">
    <property type="entry name" value="Cit_lyase_B"/>
    <property type="match status" value="1"/>
</dbReference>
<dbReference type="Proteomes" id="UP000053621">
    <property type="component" value="Unassembled WGS sequence"/>
</dbReference>
<evidence type="ECO:0000313" key="5">
    <source>
        <dbReference type="EMBL" id="POG54876.1"/>
    </source>
</evidence>
<dbReference type="Gene3D" id="3.20.20.60">
    <property type="entry name" value="Phosphoenolpyruvate-binding domains"/>
    <property type="match status" value="1"/>
</dbReference>